<dbReference type="Proteomes" id="UP000185696">
    <property type="component" value="Unassembled WGS sequence"/>
</dbReference>
<evidence type="ECO:0000256" key="6">
    <source>
        <dbReference type="HAMAP-Rule" id="MF_00265"/>
    </source>
</evidence>
<dbReference type="OrthoDB" id="196567at2"/>
<keyword evidence="4 6" id="KW-0378">Hydrolase</keyword>
<keyword evidence="5 6" id="KW-0460">Magnesium</keyword>
<dbReference type="GO" id="GO:0004540">
    <property type="term" value="F:RNA nuclease activity"/>
    <property type="evidence" value="ECO:0007669"/>
    <property type="project" value="InterPro"/>
</dbReference>
<keyword evidence="1 6" id="KW-1277">Toxin-antitoxin system</keyword>
<dbReference type="GO" id="GO:0016788">
    <property type="term" value="F:hydrolase activity, acting on ester bonds"/>
    <property type="evidence" value="ECO:0007669"/>
    <property type="project" value="InterPro"/>
</dbReference>
<name>A0A7Z1AT93_9PSEU</name>
<comment type="similarity">
    <text evidence="6">Belongs to the PINc/VapC protein family.</text>
</comment>
<evidence type="ECO:0000256" key="5">
    <source>
        <dbReference type="ARBA" id="ARBA00022842"/>
    </source>
</evidence>
<dbReference type="InterPro" id="IPR022907">
    <property type="entry name" value="VapC_family"/>
</dbReference>
<dbReference type="Pfam" id="PF01850">
    <property type="entry name" value="PIN"/>
    <property type="match status" value="1"/>
</dbReference>
<comment type="function">
    <text evidence="6">Toxic component of a toxin-antitoxin (TA) system. An RNase.</text>
</comment>
<dbReference type="Gene3D" id="3.40.50.1010">
    <property type="entry name" value="5'-nuclease"/>
    <property type="match status" value="1"/>
</dbReference>
<dbReference type="GO" id="GO:0090729">
    <property type="term" value="F:toxin activity"/>
    <property type="evidence" value="ECO:0007669"/>
    <property type="project" value="UniProtKB-KW"/>
</dbReference>
<evidence type="ECO:0000313" key="9">
    <source>
        <dbReference type="Proteomes" id="UP000185696"/>
    </source>
</evidence>
<protein>
    <recommendedName>
        <fullName evidence="6">Ribonuclease VapC</fullName>
        <shortName evidence="6">RNase VapC</shortName>
        <ecNumber evidence="6">3.1.-.-</ecNumber>
    </recommendedName>
    <alternativeName>
        <fullName evidence="6">Toxin VapC</fullName>
    </alternativeName>
</protein>
<dbReference type="EMBL" id="MSIF01000042">
    <property type="protein sequence ID" value="OLF04550.1"/>
    <property type="molecule type" value="Genomic_DNA"/>
</dbReference>
<feature type="domain" description="PIN" evidence="7">
    <location>
        <begin position="4"/>
        <end position="121"/>
    </location>
</feature>
<proteinExistence type="inferred from homology"/>
<dbReference type="NCBIfam" id="TIGR00028">
    <property type="entry name" value="Mtu_PIN_fam"/>
    <property type="match status" value="1"/>
</dbReference>
<dbReference type="HAMAP" id="MF_00265">
    <property type="entry name" value="VapC_Nob1"/>
    <property type="match status" value="1"/>
</dbReference>
<dbReference type="AlphaFoldDB" id="A0A7Z1AT93"/>
<dbReference type="InterPro" id="IPR029060">
    <property type="entry name" value="PIN-like_dom_sf"/>
</dbReference>
<comment type="caution">
    <text evidence="8">The sequence shown here is derived from an EMBL/GenBank/DDBJ whole genome shotgun (WGS) entry which is preliminary data.</text>
</comment>
<dbReference type="GO" id="GO:0045926">
    <property type="term" value="P:negative regulation of growth"/>
    <property type="evidence" value="ECO:0007669"/>
    <property type="project" value="UniProtKB-ARBA"/>
</dbReference>
<feature type="binding site" evidence="6">
    <location>
        <position position="97"/>
    </location>
    <ligand>
        <name>Mg(2+)</name>
        <dbReference type="ChEBI" id="CHEBI:18420"/>
    </ligand>
</feature>
<gene>
    <name evidence="6" type="primary">vapC</name>
    <name evidence="8" type="ORF">BLA60_40375</name>
</gene>
<comment type="cofactor">
    <cofactor evidence="6">
        <name>Mg(2+)</name>
        <dbReference type="ChEBI" id="CHEBI:18420"/>
    </cofactor>
</comment>
<dbReference type="GO" id="GO:0000287">
    <property type="term" value="F:magnesium ion binding"/>
    <property type="evidence" value="ECO:0007669"/>
    <property type="project" value="UniProtKB-UniRule"/>
</dbReference>
<dbReference type="RefSeq" id="WP_075138391.1">
    <property type="nucleotide sequence ID" value="NZ_MSIF01000042.1"/>
</dbReference>
<evidence type="ECO:0000256" key="1">
    <source>
        <dbReference type="ARBA" id="ARBA00022649"/>
    </source>
</evidence>
<dbReference type="EC" id="3.1.-.-" evidence="6"/>
<evidence type="ECO:0000256" key="4">
    <source>
        <dbReference type="ARBA" id="ARBA00022801"/>
    </source>
</evidence>
<organism evidence="8 9">
    <name type="scientific">Actinophytocola xinjiangensis</name>
    <dbReference type="NCBI Taxonomy" id="485602"/>
    <lineage>
        <taxon>Bacteria</taxon>
        <taxon>Bacillati</taxon>
        <taxon>Actinomycetota</taxon>
        <taxon>Actinomycetes</taxon>
        <taxon>Pseudonocardiales</taxon>
        <taxon>Pseudonocardiaceae</taxon>
    </lineage>
</organism>
<keyword evidence="2 6" id="KW-0540">Nuclease</keyword>
<evidence type="ECO:0000313" key="8">
    <source>
        <dbReference type="EMBL" id="OLF04550.1"/>
    </source>
</evidence>
<evidence type="ECO:0000259" key="7">
    <source>
        <dbReference type="Pfam" id="PF01850"/>
    </source>
</evidence>
<reference evidence="8 9" key="1">
    <citation type="submission" date="2016-12" db="EMBL/GenBank/DDBJ databases">
        <title>The draft genome sequence of Actinophytocola xinjiangensis.</title>
        <authorList>
            <person name="Wang W."/>
            <person name="Yuan L."/>
        </authorList>
    </citation>
    <scope>NUCLEOTIDE SEQUENCE [LARGE SCALE GENOMIC DNA]</scope>
    <source>
        <strain evidence="8 9">CGMCC 4.4663</strain>
    </source>
</reference>
<dbReference type="InterPro" id="IPR002716">
    <property type="entry name" value="PIN_dom"/>
</dbReference>
<feature type="binding site" evidence="6">
    <location>
        <position position="6"/>
    </location>
    <ligand>
        <name>Mg(2+)</name>
        <dbReference type="ChEBI" id="CHEBI:18420"/>
    </ligand>
</feature>
<sequence length="132" mass="14270">MTDLLDPNVLIALVVVGHVHHEAAEDWLEASDQPFATCPSTQSALVRLMVRLGHLAHTAHAVLEAIAQDPRHEFWPDDVPFDEVPLTGVVGHPQVTDAYLAHQARRRGGRLITFDPGLAKAHADVAVLVATG</sequence>
<evidence type="ECO:0000256" key="3">
    <source>
        <dbReference type="ARBA" id="ARBA00022723"/>
    </source>
</evidence>
<keyword evidence="3 6" id="KW-0479">Metal-binding</keyword>
<dbReference type="SUPFAM" id="SSF88723">
    <property type="entry name" value="PIN domain-like"/>
    <property type="match status" value="1"/>
</dbReference>
<dbReference type="InterPro" id="IPR006226">
    <property type="entry name" value="Mtu_PIN"/>
</dbReference>
<accession>A0A7Z1AT93</accession>
<evidence type="ECO:0000256" key="2">
    <source>
        <dbReference type="ARBA" id="ARBA00022722"/>
    </source>
</evidence>
<keyword evidence="9" id="KW-1185">Reference proteome</keyword>
<keyword evidence="6" id="KW-0800">Toxin</keyword>